<evidence type="ECO:0000256" key="2">
    <source>
        <dbReference type="ARBA" id="ARBA00023125"/>
    </source>
</evidence>
<evidence type="ECO:0000256" key="1">
    <source>
        <dbReference type="ARBA" id="ARBA00023015"/>
    </source>
</evidence>
<keyword evidence="3" id="KW-0804">Transcription</keyword>
<dbReference type="Proteomes" id="UP000275395">
    <property type="component" value="Unassembled WGS sequence"/>
</dbReference>
<dbReference type="PANTHER" id="PTHR44688">
    <property type="entry name" value="DNA-BINDING TRANSCRIPTIONAL ACTIVATOR DEVR_DOSR"/>
    <property type="match status" value="1"/>
</dbReference>
<name>A0A3L6ZHS7_9MICO</name>
<dbReference type="SMART" id="SM00421">
    <property type="entry name" value="HTH_LUXR"/>
    <property type="match status" value="1"/>
</dbReference>
<dbReference type="InterPro" id="IPR036388">
    <property type="entry name" value="WH-like_DNA-bd_sf"/>
</dbReference>
<comment type="caution">
    <text evidence="5">The sequence shown here is derived from an EMBL/GenBank/DDBJ whole genome shotgun (WGS) entry which is preliminary data.</text>
</comment>
<dbReference type="Gene3D" id="1.10.10.10">
    <property type="entry name" value="Winged helix-like DNA-binding domain superfamily/Winged helix DNA-binding domain"/>
    <property type="match status" value="1"/>
</dbReference>
<dbReference type="PROSITE" id="PS50043">
    <property type="entry name" value="HTH_LUXR_2"/>
    <property type="match status" value="1"/>
</dbReference>
<proteinExistence type="predicted"/>
<dbReference type="GO" id="GO:0006355">
    <property type="term" value="P:regulation of DNA-templated transcription"/>
    <property type="evidence" value="ECO:0007669"/>
    <property type="project" value="InterPro"/>
</dbReference>
<dbReference type="GO" id="GO:0003677">
    <property type="term" value="F:DNA binding"/>
    <property type="evidence" value="ECO:0007669"/>
    <property type="project" value="UniProtKB-KW"/>
</dbReference>
<protein>
    <submittedName>
        <fullName evidence="5">LuxR family transcriptional regulator</fullName>
    </submittedName>
</protein>
<feature type="domain" description="HTH luxR-type" evidence="4">
    <location>
        <begin position="326"/>
        <end position="391"/>
    </location>
</feature>
<dbReference type="CDD" id="cd06170">
    <property type="entry name" value="LuxR_C_like"/>
    <property type="match status" value="1"/>
</dbReference>
<dbReference type="PANTHER" id="PTHR44688:SF16">
    <property type="entry name" value="DNA-BINDING TRANSCRIPTIONAL ACTIVATOR DEVR_DOSR"/>
    <property type="match status" value="1"/>
</dbReference>
<reference evidence="5 6" key="1">
    <citation type="submission" date="2018-10" db="EMBL/GenBank/DDBJ databases">
        <authorList>
            <person name="Li J."/>
        </authorList>
    </citation>
    <scope>NUCLEOTIDE SEQUENCE [LARGE SCALE GENOMIC DNA]</scope>
    <source>
        <strain evidence="5 6">JCM 30549</strain>
    </source>
</reference>
<evidence type="ECO:0000313" key="5">
    <source>
        <dbReference type="EMBL" id="RLP67550.1"/>
    </source>
</evidence>
<dbReference type="PRINTS" id="PR00038">
    <property type="entry name" value="HTHLUXR"/>
</dbReference>
<dbReference type="InterPro" id="IPR000792">
    <property type="entry name" value="Tscrpt_reg_LuxR_C"/>
</dbReference>
<dbReference type="SUPFAM" id="SSF46894">
    <property type="entry name" value="C-terminal effector domain of the bipartite response regulators"/>
    <property type="match status" value="1"/>
</dbReference>
<organism evidence="5 6">
    <name type="scientific">Mycetocola reblochoni</name>
    <dbReference type="NCBI Taxonomy" id="331618"/>
    <lineage>
        <taxon>Bacteria</taxon>
        <taxon>Bacillati</taxon>
        <taxon>Actinomycetota</taxon>
        <taxon>Actinomycetes</taxon>
        <taxon>Micrococcales</taxon>
        <taxon>Microbacteriaceae</taxon>
        <taxon>Mycetocola</taxon>
    </lineage>
</organism>
<sequence>MGRAWAQQHPSRLPSQASQIRCHLNVQQSPLQAAVFARHGYRSEALALAEGMLAGIDPGASNSVDTIATALSVFFRCGTFPSEEVMSTEQLRAIACKRPLFALLLLLVLRGDDEGARVVTQVVDVAEFGQQAFRTFVFSCNSAARAADDWSLLDTQMEQRGGQEQPGSWVDGHMSQFDQLAELFECAELLVAGNLPAALKLADRSDVPEPAATLVAALTRFSTGQHQSVVPRLQSIEHAGYGARVSTIVTVFRAAALLRDGKIEQARGALEGLAHARSSHLVFALSLLAEDDLAGLLQVYDETRFSEAAVTARVVGAAGIGRRLATRSYVESLTKREQQVLELLQLGYTDRQIADACFVSLNTTKSQLQSLRKKLRVSGRQNILARARELHLLQNLG</sequence>
<dbReference type="EMBL" id="RCUW01000024">
    <property type="protein sequence ID" value="RLP67550.1"/>
    <property type="molecule type" value="Genomic_DNA"/>
</dbReference>
<evidence type="ECO:0000259" key="4">
    <source>
        <dbReference type="PROSITE" id="PS50043"/>
    </source>
</evidence>
<dbReference type="InterPro" id="IPR016032">
    <property type="entry name" value="Sig_transdc_resp-reg_C-effctor"/>
</dbReference>
<keyword evidence="2" id="KW-0238">DNA-binding</keyword>
<gene>
    <name evidence="5" type="ORF">D9V30_13995</name>
</gene>
<evidence type="ECO:0000313" key="6">
    <source>
        <dbReference type="Proteomes" id="UP000275395"/>
    </source>
</evidence>
<keyword evidence="1" id="KW-0805">Transcription regulation</keyword>
<dbReference type="AlphaFoldDB" id="A0A3L6ZHS7"/>
<evidence type="ECO:0000256" key="3">
    <source>
        <dbReference type="ARBA" id="ARBA00023163"/>
    </source>
</evidence>
<dbReference type="Pfam" id="PF00196">
    <property type="entry name" value="GerE"/>
    <property type="match status" value="1"/>
</dbReference>
<accession>A0A3L6ZHS7</accession>